<protein>
    <recommendedName>
        <fullName evidence="2">Ribosomal RNA methyltransferase FtsJ domain-containing protein</fullName>
    </recommendedName>
</protein>
<proteinExistence type="predicted"/>
<reference evidence="1" key="1">
    <citation type="journal article" date="2020" name="Nature">
        <title>Giant virus diversity and host interactions through global metagenomics.</title>
        <authorList>
            <person name="Schulz F."/>
            <person name="Roux S."/>
            <person name="Paez-Espino D."/>
            <person name="Jungbluth S."/>
            <person name="Walsh D.A."/>
            <person name="Denef V.J."/>
            <person name="McMahon K.D."/>
            <person name="Konstantinidis K.T."/>
            <person name="Eloe-Fadrosh E.A."/>
            <person name="Kyrpides N.C."/>
            <person name="Woyke T."/>
        </authorList>
    </citation>
    <scope>NUCLEOTIDE SEQUENCE</scope>
    <source>
        <strain evidence="1">GVMAG-S-ERX556106-38</strain>
    </source>
</reference>
<accession>A0A6C0FDH4</accession>
<name>A0A6C0FDH4_9ZZZZ</name>
<dbReference type="EMBL" id="MN738832">
    <property type="protein sequence ID" value="QHT38673.1"/>
    <property type="molecule type" value="Genomic_DNA"/>
</dbReference>
<evidence type="ECO:0008006" key="2">
    <source>
        <dbReference type="Google" id="ProtNLM"/>
    </source>
</evidence>
<dbReference type="AlphaFoldDB" id="A0A6C0FDH4"/>
<evidence type="ECO:0000313" key="1">
    <source>
        <dbReference type="EMBL" id="QHT38673.1"/>
    </source>
</evidence>
<organism evidence="1">
    <name type="scientific">viral metagenome</name>
    <dbReference type="NCBI Taxonomy" id="1070528"/>
    <lineage>
        <taxon>unclassified sequences</taxon>
        <taxon>metagenomes</taxon>
        <taxon>organismal metagenomes</taxon>
    </lineage>
</organism>
<dbReference type="Gene3D" id="3.40.50.12760">
    <property type="match status" value="1"/>
</dbReference>
<sequence length="368" mass="42621">MYTSMNYYMIPTKYMELPISYKTCDTEVLDPHISCSYYRNIKSLKMQVDSFISHSKKEISEDMFHLINNINNPYSFLSNVVANDIAITNSCDTQVKENESFKLFFVLIELCNTFDFLQRELYQYPMHTVYVGKNGQSFQNGINFISNKVDTGIYMCPLDDLVKKINTNDNSINVTNVKTIFFDIDISDNDYTYCTSMLNNLLKTLYIILNTRCTCIIKTGGFIFKPFIDILYILSGTYKTIYISKPIVVQDINDRYVICKDPYTFSPGIEYITTTNEKLLDIIEKTSYSTCRTISTILTTPISHHFLTKIEESTLIIGQKNIENYENLILLVKMIGKDDKIENARKSAIVKCIQWCTKYNIMHTVGYV</sequence>